<dbReference type="PROSITE" id="PS00028">
    <property type="entry name" value="ZINC_FINGER_C2H2_1"/>
    <property type="match status" value="1"/>
</dbReference>
<feature type="domain" description="C2H2-type" evidence="2">
    <location>
        <begin position="71"/>
        <end position="100"/>
    </location>
</feature>
<keyword evidence="1" id="KW-0479">Metal-binding</keyword>
<keyword evidence="1" id="KW-0862">Zinc</keyword>
<keyword evidence="4" id="KW-1185">Reference proteome</keyword>
<organism evidence="3 4">
    <name type="scientific">Trichoglossum hirsutum</name>
    <dbReference type="NCBI Taxonomy" id="265104"/>
    <lineage>
        <taxon>Eukaryota</taxon>
        <taxon>Fungi</taxon>
        <taxon>Dikarya</taxon>
        <taxon>Ascomycota</taxon>
        <taxon>Pezizomycotina</taxon>
        <taxon>Geoglossomycetes</taxon>
        <taxon>Geoglossales</taxon>
        <taxon>Geoglossaceae</taxon>
        <taxon>Trichoglossum</taxon>
    </lineage>
</organism>
<gene>
    <name evidence="3" type="ORF">GP486_008893</name>
</gene>
<accession>A0A9P8L1J6</accession>
<sequence length="183" mass="21214">GFSVLSGIKSELALDYFGLEPLMDTEFITAKTAALEKKLANMNRTDKKAVENQRLEQDILTALLHEGKKTNTCAFCGRSFPVSFLITAHIKKRSHCSHEERIDRRIVMPLCNMGCDQLYERGYLSVREGKVVPLRQTPTSGDMKRYLDEVIDNECLYFSDQTRLFFEWHWDFHQRKHATNALH</sequence>
<dbReference type="AlphaFoldDB" id="A0A9P8L1J6"/>
<dbReference type="Proteomes" id="UP000750711">
    <property type="component" value="Unassembled WGS sequence"/>
</dbReference>
<keyword evidence="1" id="KW-0863">Zinc-finger</keyword>
<dbReference type="InterPro" id="IPR013087">
    <property type="entry name" value="Znf_C2H2_type"/>
</dbReference>
<dbReference type="EMBL" id="JAGHQM010004321">
    <property type="protein sequence ID" value="KAH0536318.1"/>
    <property type="molecule type" value="Genomic_DNA"/>
</dbReference>
<evidence type="ECO:0000256" key="1">
    <source>
        <dbReference type="PROSITE-ProRule" id="PRU00042"/>
    </source>
</evidence>
<evidence type="ECO:0000313" key="3">
    <source>
        <dbReference type="EMBL" id="KAH0536318.1"/>
    </source>
</evidence>
<reference evidence="3" key="1">
    <citation type="submission" date="2021-03" db="EMBL/GenBank/DDBJ databases">
        <title>Comparative genomics and phylogenomic investigation of the class Geoglossomycetes provide insights into ecological specialization and systematics.</title>
        <authorList>
            <person name="Melie T."/>
            <person name="Pirro S."/>
            <person name="Miller A.N."/>
            <person name="Quandt A."/>
        </authorList>
    </citation>
    <scope>NUCLEOTIDE SEQUENCE</scope>
    <source>
        <strain evidence="3">CAQ_001_2017</strain>
    </source>
</reference>
<evidence type="ECO:0000313" key="4">
    <source>
        <dbReference type="Proteomes" id="UP000750711"/>
    </source>
</evidence>
<comment type="caution">
    <text evidence="3">The sequence shown here is derived from an EMBL/GenBank/DDBJ whole genome shotgun (WGS) entry which is preliminary data.</text>
</comment>
<evidence type="ECO:0000259" key="2">
    <source>
        <dbReference type="PROSITE" id="PS50157"/>
    </source>
</evidence>
<dbReference type="GO" id="GO:0008270">
    <property type="term" value="F:zinc ion binding"/>
    <property type="evidence" value="ECO:0007669"/>
    <property type="project" value="UniProtKB-KW"/>
</dbReference>
<dbReference type="PROSITE" id="PS50157">
    <property type="entry name" value="ZINC_FINGER_C2H2_2"/>
    <property type="match status" value="1"/>
</dbReference>
<feature type="non-terminal residue" evidence="3">
    <location>
        <position position="1"/>
    </location>
</feature>
<proteinExistence type="predicted"/>
<name>A0A9P8L1J6_9PEZI</name>
<protein>
    <recommendedName>
        <fullName evidence="2">C2H2-type domain-containing protein</fullName>
    </recommendedName>
</protein>